<evidence type="ECO:0000313" key="2">
    <source>
        <dbReference type="EMBL" id="AWN21619.1"/>
    </source>
</evidence>
<accession>A0ABM6W8J0</accession>
<comment type="caution">
    <text evidence="1">Lacks conserved residue(s) required for the propagation of feature annotation.</text>
</comment>
<sequence length="122" mass="13015">MAKIFETKVLVVGPEAQEMIDGADMMILFGEGAPQDLAEYCFMIDNKDLTGPIQVGGHLVVDGQVFPITSVGDVVEKNLINLGHITISFDGDSEGSLPGTLHVSAPDKIQLSQGSLIQLFND</sequence>
<dbReference type="PANTHER" id="PTHR40398">
    <property type="entry name" value="PTS SYSTEM GLUCITOL/SORBITOL-SPECIFIC EIIA COMPONENT"/>
    <property type="match status" value="1"/>
</dbReference>
<gene>
    <name evidence="2" type="ORF">DK182_09950</name>
</gene>
<dbReference type="Gene3D" id="2.40.33.40">
    <property type="entry name" value="Phosphotransferase system, glucitol/sorbitol-specific IIA component"/>
    <property type="match status" value="1"/>
</dbReference>
<proteinExistence type="predicted"/>
<keyword evidence="3" id="KW-1185">Reference proteome</keyword>
<name>A0ABM6W8J0_9STRE</name>
<evidence type="ECO:0000256" key="1">
    <source>
        <dbReference type="PROSITE-ProRule" id="PRU00420"/>
    </source>
</evidence>
<dbReference type="PANTHER" id="PTHR40398:SF1">
    <property type="entry name" value="PTS SYSTEM GLUCITOL_SORBITOL-SPECIFIC EIIA COMPONENT"/>
    <property type="match status" value="1"/>
</dbReference>
<evidence type="ECO:0000313" key="3">
    <source>
        <dbReference type="Proteomes" id="UP000245369"/>
    </source>
</evidence>
<organism evidence="2 3">
    <name type="scientific">Streptococcus sobrinus</name>
    <dbReference type="NCBI Taxonomy" id="1310"/>
    <lineage>
        <taxon>Bacteria</taxon>
        <taxon>Bacillati</taxon>
        <taxon>Bacillota</taxon>
        <taxon>Bacilli</taxon>
        <taxon>Lactobacillales</taxon>
        <taxon>Streptococcaceae</taxon>
        <taxon>Streptococcus</taxon>
    </lineage>
</organism>
<dbReference type="RefSeq" id="WP_002961696.1">
    <property type="nucleotide sequence ID" value="NZ_CP029490.1"/>
</dbReference>
<dbReference type="EMBL" id="CP029490">
    <property type="protein sequence ID" value="AWN21619.1"/>
    <property type="molecule type" value="Genomic_DNA"/>
</dbReference>
<dbReference type="PROSITE" id="PS51097">
    <property type="entry name" value="PTS_EIIA_TYPE_5"/>
    <property type="match status" value="1"/>
</dbReference>
<dbReference type="Proteomes" id="UP000245369">
    <property type="component" value="Chromosome"/>
</dbReference>
<reference evidence="2 3" key="1">
    <citation type="submission" date="2018-05" db="EMBL/GenBank/DDBJ databases">
        <title>Complete genome sequences of Streptococcus sobrinus.</title>
        <authorList>
            <person name="Sales M."/>
            <person name="Jensen P.A."/>
        </authorList>
    </citation>
    <scope>NUCLEOTIDE SEQUENCE [LARGE SCALE GENOMIC DNA]</scope>
    <source>
        <strain evidence="2 3">SL1</strain>
    </source>
</reference>
<protein>
    <submittedName>
        <fullName evidence="2">PTS sorbitol transporter subunit IIA</fullName>
    </submittedName>
</protein>
<dbReference type="InterPro" id="IPR036665">
    <property type="entry name" value="PTS_IIA_glucitol/sorbitol_sf"/>
</dbReference>
<dbReference type="Pfam" id="PF03829">
    <property type="entry name" value="PTSIIA_gutA"/>
    <property type="match status" value="1"/>
</dbReference>
<dbReference type="InterPro" id="IPR004716">
    <property type="entry name" value="PTS_IIA_glucitol/sorbitol-sp"/>
</dbReference>
<dbReference type="SUPFAM" id="SSF141530">
    <property type="entry name" value="PTSIIA/GutA-like"/>
    <property type="match status" value="1"/>
</dbReference>
<dbReference type="GeneID" id="93924824"/>